<name>A0ABU1R5N5_9BACT</name>
<organism evidence="2 3">
    <name type="scientific">Dyadobacter fermentans</name>
    <dbReference type="NCBI Taxonomy" id="94254"/>
    <lineage>
        <taxon>Bacteria</taxon>
        <taxon>Pseudomonadati</taxon>
        <taxon>Bacteroidota</taxon>
        <taxon>Cytophagia</taxon>
        <taxon>Cytophagales</taxon>
        <taxon>Spirosomataceae</taxon>
        <taxon>Dyadobacter</taxon>
    </lineage>
</organism>
<proteinExistence type="predicted"/>
<evidence type="ECO:0000256" key="1">
    <source>
        <dbReference type="SAM" id="SignalP"/>
    </source>
</evidence>
<evidence type="ECO:0000313" key="3">
    <source>
        <dbReference type="Proteomes" id="UP001264980"/>
    </source>
</evidence>
<accession>A0ABU1R5N5</accession>
<dbReference type="RefSeq" id="WP_309991021.1">
    <property type="nucleotide sequence ID" value="NZ_JAVDTI010000007.1"/>
</dbReference>
<sequence>MMTRNQKLIRYTHHFLFWTILSFSACTLSCTNHTHKNDPKPEEKIFPEIHTGPATFHALGGVIETFTVNFEKFGNIPVEEYGVVYAFLPETTSVELVVDGPYPVAKFKGTAKLGLNTETFKIGFPTNMHALSYRAYVKLKGGEVRYADNYFSRVY</sequence>
<comment type="caution">
    <text evidence="2">The sequence shown here is derived from an EMBL/GenBank/DDBJ whole genome shotgun (WGS) entry which is preliminary data.</text>
</comment>
<feature type="chain" id="PRO_5046471205" description="Lipoprotein" evidence="1">
    <location>
        <begin position="26"/>
        <end position="155"/>
    </location>
</feature>
<dbReference type="PROSITE" id="PS51257">
    <property type="entry name" value="PROKAR_LIPOPROTEIN"/>
    <property type="match status" value="1"/>
</dbReference>
<dbReference type="Proteomes" id="UP001264980">
    <property type="component" value="Unassembled WGS sequence"/>
</dbReference>
<reference evidence="2 3" key="1">
    <citation type="submission" date="2023-07" db="EMBL/GenBank/DDBJ databases">
        <title>Sorghum-associated microbial communities from plants grown in Nebraska, USA.</title>
        <authorList>
            <person name="Schachtman D."/>
        </authorList>
    </citation>
    <scope>NUCLEOTIDE SEQUENCE [LARGE SCALE GENOMIC DNA]</scope>
    <source>
        <strain evidence="2 3">BE57</strain>
    </source>
</reference>
<feature type="signal peptide" evidence="1">
    <location>
        <begin position="1"/>
        <end position="25"/>
    </location>
</feature>
<evidence type="ECO:0000313" key="2">
    <source>
        <dbReference type="EMBL" id="MDR6808716.1"/>
    </source>
</evidence>
<protein>
    <recommendedName>
        <fullName evidence="4">Lipoprotein</fullName>
    </recommendedName>
</protein>
<gene>
    <name evidence="2" type="ORF">J2W84_005780</name>
</gene>
<evidence type="ECO:0008006" key="4">
    <source>
        <dbReference type="Google" id="ProtNLM"/>
    </source>
</evidence>
<keyword evidence="3" id="KW-1185">Reference proteome</keyword>
<keyword evidence="1" id="KW-0732">Signal</keyword>
<dbReference type="EMBL" id="JAVDTI010000007">
    <property type="protein sequence ID" value="MDR6808716.1"/>
    <property type="molecule type" value="Genomic_DNA"/>
</dbReference>